<dbReference type="SUPFAM" id="SSF75217">
    <property type="entry name" value="alpha/beta knot"/>
    <property type="match status" value="1"/>
</dbReference>
<feature type="compositionally biased region" description="Basic and acidic residues" evidence="2">
    <location>
        <begin position="433"/>
        <end position="465"/>
    </location>
</feature>
<feature type="compositionally biased region" description="Gly residues" evidence="2">
    <location>
        <begin position="88"/>
        <end position="98"/>
    </location>
</feature>
<feature type="region of interest" description="Disordered" evidence="2">
    <location>
        <begin position="1"/>
        <end position="62"/>
    </location>
</feature>
<feature type="region of interest" description="Disordered" evidence="2">
    <location>
        <begin position="74"/>
        <end position="98"/>
    </location>
</feature>
<evidence type="ECO:0000256" key="2">
    <source>
        <dbReference type="SAM" id="MobiDB-lite"/>
    </source>
</evidence>
<feature type="compositionally biased region" description="Acidic residues" evidence="2">
    <location>
        <begin position="466"/>
        <end position="476"/>
    </location>
</feature>
<comment type="similarity">
    <text evidence="1">Belongs to the class IV-like SAM-binding methyltransferase superfamily.</text>
</comment>
<dbReference type="PANTHER" id="PTHR12150">
    <property type="entry name" value="CLASS IV SAM-BINDING METHYLTRANSFERASE-RELATED"/>
    <property type="match status" value="1"/>
</dbReference>
<gene>
    <name evidence="3" type="ORF">TrST_g1365</name>
</gene>
<organism evidence="3 4">
    <name type="scientific">Triparma strigata</name>
    <dbReference type="NCBI Taxonomy" id="1606541"/>
    <lineage>
        <taxon>Eukaryota</taxon>
        <taxon>Sar</taxon>
        <taxon>Stramenopiles</taxon>
        <taxon>Ochrophyta</taxon>
        <taxon>Bolidophyceae</taxon>
        <taxon>Parmales</taxon>
        <taxon>Triparmaceae</taxon>
        <taxon>Triparma</taxon>
    </lineage>
</organism>
<dbReference type="Gene3D" id="2.40.50.140">
    <property type="entry name" value="Nucleic acid-binding proteins"/>
    <property type="match status" value="1"/>
</dbReference>
<proteinExistence type="inferred from homology"/>
<dbReference type="AlphaFoldDB" id="A0A9W7EUB9"/>
<comment type="caution">
    <text evidence="3">The sequence shown here is derived from an EMBL/GenBank/DDBJ whole genome shotgun (WGS) entry which is preliminary data.</text>
</comment>
<dbReference type="OrthoDB" id="361029at2759"/>
<evidence type="ECO:0008006" key="5">
    <source>
        <dbReference type="Google" id="ProtNLM"/>
    </source>
</evidence>
<dbReference type="InterPro" id="IPR003750">
    <property type="entry name" value="Put_MeTrfase-C9orf114-like"/>
</dbReference>
<dbReference type="Gene3D" id="3.40.1280.10">
    <property type="match status" value="1"/>
</dbReference>
<name>A0A9W7EUB9_9STRA</name>
<dbReference type="InterPro" id="IPR029026">
    <property type="entry name" value="tRNA_m1G_MTases_N"/>
</dbReference>
<dbReference type="SUPFAM" id="SSF50249">
    <property type="entry name" value="Nucleic acid-binding proteins"/>
    <property type="match status" value="1"/>
</dbReference>
<evidence type="ECO:0000313" key="4">
    <source>
        <dbReference type="Proteomes" id="UP001165085"/>
    </source>
</evidence>
<feature type="region of interest" description="Disordered" evidence="2">
    <location>
        <begin position="433"/>
        <end position="476"/>
    </location>
</feature>
<dbReference type="Proteomes" id="UP001165085">
    <property type="component" value="Unassembled WGS sequence"/>
</dbReference>
<dbReference type="InterPro" id="IPR012340">
    <property type="entry name" value="NA-bd_OB-fold"/>
</dbReference>
<feature type="compositionally biased region" description="Polar residues" evidence="2">
    <location>
        <begin position="46"/>
        <end position="62"/>
    </location>
</feature>
<dbReference type="InterPro" id="IPR029028">
    <property type="entry name" value="Alpha/beta_knot_MTases"/>
</dbReference>
<dbReference type="CDD" id="cd18086">
    <property type="entry name" value="HsC9orf114-like"/>
    <property type="match status" value="1"/>
</dbReference>
<dbReference type="PANTHER" id="PTHR12150:SF13">
    <property type="entry name" value="METHYLTRANSFERASE C9ORF114-RELATED"/>
    <property type="match status" value="1"/>
</dbReference>
<keyword evidence="4" id="KW-1185">Reference proteome</keyword>
<feature type="compositionally biased region" description="Basic residues" evidence="2">
    <location>
        <begin position="1"/>
        <end position="10"/>
    </location>
</feature>
<accession>A0A9W7EUB9</accession>
<evidence type="ECO:0000313" key="3">
    <source>
        <dbReference type="EMBL" id="GMH90335.1"/>
    </source>
</evidence>
<protein>
    <recommendedName>
        <fullName evidence="5">RNA methyltransferase</fullName>
    </recommendedName>
</protein>
<reference evidence="4" key="1">
    <citation type="journal article" date="2023" name="Commun. Biol.">
        <title>Genome analysis of Parmales, the sister group of diatoms, reveals the evolutionary specialization of diatoms from phago-mixotrophs to photoautotrophs.</title>
        <authorList>
            <person name="Ban H."/>
            <person name="Sato S."/>
            <person name="Yoshikawa S."/>
            <person name="Yamada K."/>
            <person name="Nakamura Y."/>
            <person name="Ichinomiya M."/>
            <person name="Sato N."/>
            <person name="Blanc-Mathieu R."/>
            <person name="Endo H."/>
            <person name="Kuwata A."/>
            <person name="Ogata H."/>
        </authorList>
    </citation>
    <scope>NUCLEOTIDE SEQUENCE [LARGE SCALE GENOMIC DNA]</scope>
    <source>
        <strain evidence="4">NIES 3701</strain>
    </source>
</reference>
<sequence>MDSEKKRKKAEAKEVKAAAIAANGGERPRKKDKKNGPQNDGGKKSLNASGKNARSNSAGTKVKTTVFKRGGGVDRTGTQKVFEPTVTGGDGAGGGGGGVSGKFGRVMSKLPSISCPRYDTLSIAVPTSIVANAQSKELKTMLCGQIARAATIYCVDEIVIYEDVEGGKNEDTSSNFSKNPLQFMQRILEYAETPQYLKQSLHPNHADLQFAGLIPPIDAPHHVRRGEQSKYREGVTLDTKDKPGGEGRVTYVNCGVGKDVEIDRKVPKGVRVTVEIENYKGKEIKGKAVKSSQVREENGDYWGYTVRGVKGGLKGVLEGGPWGEYDWKVGTSERGRSVNEVLHGHSRAGEPSDGGRFEKSYQHMLLVFGGVHGIEQCVDDDEDFPHVSGADCGELLFDTFVNTVPLQGSRTVRSEEAILLTLAQLRSANINNTRDRLVESKREKEEKEREEKRKKIDGMEFSDKELSEEESDEDEE</sequence>
<evidence type="ECO:0000256" key="1">
    <source>
        <dbReference type="ARBA" id="ARBA00009841"/>
    </source>
</evidence>
<dbReference type="EMBL" id="BRXY01000370">
    <property type="protein sequence ID" value="GMH90335.1"/>
    <property type="molecule type" value="Genomic_DNA"/>
</dbReference>
<dbReference type="Pfam" id="PF02598">
    <property type="entry name" value="Methyltrn_RNA_3"/>
    <property type="match status" value="1"/>
</dbReference>